<dbReference type="eggNOG" id="COG0834">
    <property type="taxonomic scope" value="Bacteria"/>
</dbReference>
<dbReference type="PROSITE" id="PS01039">
    <property type="entry name" value="SBP_BACTERIAL_3"/>
    <property type="match status" value="1"/>
</dbReference>
<evidence type="ECO:0000256" key="3">
    <source>
        <dbReference type="ARBA" id="ARBA00022729"/>
    </source>
</evidence>
<comment type="similarity">
    <text evidence="2 6">Belongs to the bacterial solute-binding protein 3 family.</text>
</comment>
<evidence type="ECO:0000256" key="2">
    <source>
        <dbReference type="ARBA" id="ARBA00010333"/>
    </source>
</evidence>
<dbReference type="AlphaFoldDB" id="A0A060LW67"/>
<dbReference type="Pfam" id="PF00497">
    <property type="entry name" value="SBP_bac_3"/>
    <property type="match status" value="1"/>
</dbReference>
<proteinExistence type="inferred from homology"/>
<evidence type="ECO:0000256" key="5">
    <source>
        <dbReference type="ARBA" id="ARBA00023288"/>
    </source>
</evidence>
<evidence type="ECO:0000256" key="1">
    <source>
        <dbReference type="ARBA" id="ARBA00004196"/>
    </source>
</evidence>
<gene>
    <name evidence="9" type="ORF">BleG1_2927</name>
</gene>
<keyword evidence="5" id="KW-0449">Lipoprotein</keyword>
<protein>
    <submittedName>
        <fullName evidence="9">ABC transporter extracellular-binding protein</fullName>
    </submittedName>
</protein>
<dbReference type="GO" id="GO:0030313">
    <property type="term" value="C:cell envelope"/>
    <property type="evidence" value="ECO:0007669"/>
    <property type="project" value="UniProtKB-SubCell"/>
</dbReference>
<evidence type="ECO:0000259" key="8">
    <source>
        <dbReference type="SMART" id="SM00062"/>
    </source>
</evidence>
<dbReference type="SUPFAM" id="SSF53850">
    <property type="entry name" value="Periplasmic binding protein-like II"/>
    <property type="match status" value="1"/>
</dbReference>
<accession>A0A060LW67</accession>
<dbReference type="PANTHER" id="PTHR35936">
    <property type="entry name" value="MEMBRANE-BOUND LYTIC MUREIN TRANSGLYCOSYLASE F"/>
    <property type="match status" value="1"/>
</dbReference>
<dbReference type="InterPro" id="IPR001638">
    <property type="entry name" value="Solute-binding_3/MltF_N"/>
</dbReference>
<keyword evidence="3 7" id="KW-0732">Signal</keyword>
<dbReference type="Proteomes" id="UP000027142">
    <property type="component" value="Chromosome"/>
</dbReference>
<dbReference type="PATRIC" id="fig|1246626.3.peg.2916"/>
<evidence type="ECO:0000313" key="9">
    <source>
        <dbReference type="EMBL" id="AIC95491.1"/>
    </source>
</evidence>
<feature type="domain" description="Solute-binding protein family 3/N-terminal" evidence="8">
    <location>
        <begin position="41"/>
        <end position="264"/>
    </location>
</feature>
<dbReference type="Gene3D" id="3.40.190.10">
    <property type="entry name" value="Periplasmic binding protein-like II"/>
    <property type="match status" value="2"/>
</dbReference>
<keyword evidence="4" id="KW-0564">Palmitate</keyword>
<dbReference type="HOGENOM" id="CLU_019602_18_5_9"/>
<dbReference type="STRING" id="1246626.BleG1_2927"/>
<feature type="signal peptide" evidence="7">
    <location>
        <begin position="1"/>
        <end position="20"/>
    </location>
</feature>
<evidence type="ECO:0000256" key="7">
    <source>
        <dbReference type="SAM" id="SignalP"/>
    </source>
</evidence>
<dbReference type="PROSITE" id="PS51257">
    <property type="entry name" value="PROKAR_LIPOPROTEIN"/>
    <property type="match status" value="1"/>
</dbReference>
<dbReference type="RefSeq" id="WP_038482401.1">
    <property type="nucleotide sequence ID" value="NZ_CP003923.1"/>
</dbReference>
<dbReference type="OrthoDB" id="8613538at2"/>
<dbReference type="InterPro" id="IPR018313">
    <property type="entry name" value="SBP_3_CS"/>
</dbReference>
<evidence type="ECO:0000256" key="6">
    <source>
        <dbReference type="RuleBase" id="RU003744"/>
    </source>
</evidence>
<feature type="chain" id="PRO_5039253284" evidence="7">
    <location>
        <begin position="21"/>
        <end position="275"/>
    </location>
</feature>
<evidence type="ECO:0000256" key="4">
    <source>
        <dbReference type="ARBA" id="ARBA00023139"/>
    </source>
</evidence>
<dbReference type="PANTHER" id="PTHR35936:SF34">
    <property type="entry name" value="ABC TRANSPORTER EXTRACELLULAR-BINDING PROTEIN YCKB-RELATED"/>
    <property type="match status" value="1"/>
</dbReference>
<comment type="subcellular location">
    <subcellularLocation>
        <location evidence="1">Cell envelope</location>
    </subcellularLocation>
</comment>
<reference evidence="9 10" key="1">
    <citation type="journal article" date="2014" name="Gene">
        <title>A comparative genomic analysis of the alkalitolerant soil bacterium Bacillus lehensis G1.</title>
        <authorList>
            <person name="Noor Y.M."/>
            <person name="Samsulrizal N.H."/>
            <person name="Jema'on N.A."/>
            <person name="Low K.O."/>
            <person name="Ramli A.N."/>
            <person name="Alias N.I."/>
            <person name="Damis S.I."/>
            <person name="Fuzi S.F."/>
            <person name="Isa M.N."/>
            <person name="Murad A.M."/>
            <person name="Raih M.F."/>
            <person name="Bakar F.D."/>
            <person name="Najimudin N."/>
            <person name="Mahadi N.M."/>
            <person name="Illias R.M."/>
        </authorList>
    </citation>
    <scope>NUCLEOTIDE SEQUENCE [LARGE SCALE GENOMIC DNA]</scope>
    <source>
        <strain evidence="9 10">G1</strain>
    </source>
</reference>
<keyword evidence="10" id="KW-1185">Reference proteome</keyword>
<sequence>MIKKLIFPSLIATVFLTACGSNEDNIASENTAWNAIQESGTMTVATAGTLFPTSYHSEDDQLTGYEVELVKEIASILDVEVEFEEIGVDTMTQALNSGRVHIAANSLTKTDEREQNFDFSTPYKYSFGSAIVREEDLSGIETLEDLDGKIALGAMNTTYMQKAEEYGATPKFFDNVTNDVYLRAVENGQGDVILNDYYLQSITVNHLTDIDVQVHPTLFYDPSEQGIMLAKNEPLLLEAINDAITQLIEDGTATSLSEEFFDGYDVTQLPDIDFE</sequence>
<dbReference type="KEGG" id="ble:BleG1_2927"/>
<name>A0A060LW67_9BACI</name>
<organism evidence="9 10">
    <name type="scientific">Shouchella lehensis G1</name>
    <dbReference type="NCBI Taxonomy" id="1246626"/>
    <lineage>
        <taxon>Bacteria</taxon>
        <taxon>Bacillati</taxon>
        <taxon>Bacillota</taxon>
        <taxon>Bacilli</taxon>
        <taxon>Bacillales</taxon>
        <taxon>Bacillaceae</taxon>
        <taxon>Shouchella</taxon>
    </lineage>
</organism>
<dbReference type="SMART" id="SM00062">
    <property type="entry name" value="PBPb"/>
    <property type="match status" value="1"/>
</dbReference>
<evidence type="ECO:0000313" key="10">
    <source>
        <dbReference type="Proteomes" id="UP000027142"/>
    </source>
</evidence>
<dbReference type="EMBL" id="CP003923">
    <property type="protein sequence ID" value="AIC95491.1"/>
    <property type="molecule type" value="Genomic_DNA"/>
</dbReference>